<dbReference type="InterPro" id="IPR017943">
    <property type="entry name" value="Bactericidal_perm-incr_a/b_dom"/>
</dbReference>
<proteinExistence type="predicted"/>
<dbReference type="WBParaSite" id="PSU_v2.g3622.t1">
    <property type="protein sequence ID" value="PSU_v2.g3622.t1"/>
    <property type="gene ID" value="PSU_v2.g3622"/>
</dbReference>
<evidence type="ECO:0000313" key="1">
    <source>
        <dbReference type="Proteomes" id="UP000887577"/>
    </source>
</evidence>
<protein>
    <submittedName>
        <fullName evidence="2">Lipid-binding serum glycoprotein C-terminal domain-containing protein</fullName>
    </submittedName>
</protein>
<dbReference type="AlphaFoldDB" id="A0A914YSC7"/>
<accession>A0A914YSC7</accession>
<sequence length="579" mass="64957">MVNIISTFFILLANIFISLYFVNGSADLGVNLGSKAAGKLATHCLNYALRQPRQLKLNLQTGVTPYFNKIAHVSSKTKLSLNNFTVNFDNDMVELSLYDVILKSTSEINLLPLPFLFGEDTAHLHAEIPRATLKLDVRDFDVKLHECILETTRLDVSLDRAILFNLFIAPLHHLLPQSMIEESLCSSIADSLSVFENRFGLWVFITITKSIWPGDLETSSAEEIGLSQVVPEKFQQYLAWPNSTLIAQLATAQARDEQLSLRVAVDWNNNQHLIGLGTTEEAITVLDPTTQTISTPLGIPVTSTNEILVEENNIETIQVFSTTELPFKEQQPTLRDAPLLSGANLEISSERITMWVDDQVLNDMFQQFRWDFEWMVEEIPVESPKLPSATREFLSTLCTNCYFLLKVSANGSPHIAAVNESIVLEKSDRIFLKVVNPVRNVTSVFVSFYLTLNIQLAPTIENGIFKTQVDLLDTQIKMERGAFPSSWNFFVQDLVKGMIMDVIWPGLKKEIENLSYSDGVEIPTTCGIEPDTAQLHFEDQRFGASTALQLDDVSLGTCLQQLKSKLPDPSTFFVIKEAR</sequence>
<dbReference type="Gene3D" id="3.15.20.10">
    <property type="entry name" value="Bactericidal permeability-increasing protein, domain 2"/>
    <property type="match status" value="1"/>
</dbReference>
<dbReference type="SUPFAM" id="SSF55394">
    <property type="entry name" value="Bactericidal permeability-increasing protein, BPI"/>
    <property type="match status" value="1"/>
</dbReference>
<keyword evidence="1" id="KW-1185">Reference proteome</keyword>
<organism evidence="1 2">
    <name type="scientific">Panagrolaimus superbus</name>
    <dbReference type="NCBI Taxonomy" id="310955"/>
    <lineage>
        <taxon>Eukaryota</taxon>
        <taxon>Metazoa</taxon>
        <taxon>Ecdysozoa</taxon>
        <taxon>Nematoda</taxon>
        <taxon>Chromadorea</taxon>
        <taxon>Rhabditida</taxon>
        <taxon>Tylenchina</taxon>
        <taxon>Panagrolaimomorpha</taxon>
        <taxon>Panagrolaimoidea</taxon>
        <taxon>Panagrolaimidae</taxon>
        <taxon>Panagrolaimus</taxon>
    </lineage>
</organism>
<dbReference type="GO" id="GO:0008289">
    <property type="term" value="F:lipid binding"/>
    <property type="evidence" value="ECO:0007669"/>
    <property type="project" value="InterPro"/>
</dbReference>
<name>A0A914YSC7_9BILA</name>
<dbReference type="Proteomes" id="UP000887577">
    <property type="component" value="Unplaced"/>
</dbReference>
<reference evidence="2" key="1">
    <citation type="submission" date="2022-11" db="UniProtKB">
        <authorList>
            <consortium name="WormBaseParasite"/>
        </authorList>
    </citation>
    <scope>IDENTIFICATION</scope>
</reference>
<evidence type="ECO:0000313" key="2">
    <source>
        <dbReference type="WBParaSite" id="PSU_v2.g3622.t1"/>
    </source>
</evidence>